<comment type="caution">
    <text evidence="1">The sequence shown here is derived from an EMBL/GenBank/DDBJ whole genome shotgun (WGS) entry which is preliminary data.</text>
</comment>
<name>A0ABY1QT57_9BACT</name>
<dbReference type="EMBL" id="FXUG01000025">
    <property type="protein sequence ID" value="SMP78251.1"/>
    <property type="molecule type" value="Genomic_DNA"/>
</dbReference>
<accession>A0ABY1QT57</accession>
<dbReference type="Proteomes" id="UP001158067">
    <property type="component" value="Unassembled WGS sequence"/>
</dbReference>
<organism evidence="1 2">
    <name type="scientific">Neorhodopirellula lusitana</name>
    <dbReference type="NCBI Taxonomy" id="445327"/>
    <lineage>
        <taxon>Bacteria</taxon>
        <taxon>Pseudomonadati</taxon>
        <taxon>Planctomycetota</taxon>
        <taxon>Planctomycetia</taxon>
        <taxon>Pirellulales</taxon>
        <taxon>Pirellulaceae</taxon>
        <taxon>Neorhodopirellula</taxon>
    </lineage>
</organism>
<gene>
    <name evidence="1" type="ORF">SAMN06265222_12513</name>
</gene>
<evidence type="ECO:0000313" key="1">
    <source>
        <dbReference type="EMBL" id="SMP78251.1"/>
    </source>
</evidence>
<reference evidence="1 2" key="1">
    <citation type="submission" date="2017-05" db="EMBL/GenBank/DDBJ databases">
        <authorList>
            <person name="Varghese N."/>
            <person name="Submissions S."/>
        </authorList>
    </citation>
    <scope>NUCLEOTIDE SEQUENCE [LARGE SCALE GENOMIC DNA]</scope>
    <source>
        <strain evidence="1 2">DSM 25457</strain>
    </source>
</reference>
<proteinExistence type="predicted"/>
<keyword evidence="2" id="KW-1185">Reference proteome</keyword>
<sequence>MAMHRSFVASATATNPGDLGVIRLKLHDLNAPLRSLCYRIRSAAKCYWLRSLA</sequence>
<protein>
    <submittedName>
        <fullName evidence="1">Uncharacterized protein</fullName>
    </submittedName>
</protein>
<evidence type="ECO:0000313" key="2">
    <source>
        <dbReference type="Proteomes" id="UP001158067"/>
    </source>
</evidence>